<dbReference type="GO" id="GO:0000155">
    <property type="term" value="F:phosphorelay sensor kinase activity"/>
    <property type="evidence" value="ECO:0007669"/>
    <property type="project" value="InterPro"/>
</dbReference>
<dbReference type="InterPro" id="IPR003661">
    <property type="entry name" value="HisK_dim/P_dom"/>
</dbReference>
<evidence type="ECO:0000256" key="9">
    <source>
        <dbReference type="ARBA" id="ARBA00023012"/>
    </source>
</evidence>
<dbReference type="SMART" id="SM00387">
    <property type="entry name" value="HATPase_c"/>
    <property type="match status" value="1"/>
</dbReference>
<keyword evidence="10 12" id="KW-0472">Membrane</keyword>
<sequence>MKAPDHTPSTDWPEQMSNWNRSSVLVRRTIGYSAVAALVCTGVSLLFLVVVGSKDADTARARATGAWDRTVPLIREGYLPSILPAGQDIAIQVLDTRQQVVASTPQLAHKPPMATFRATSTSVHAERVLCPPAGLTGCKTVFSYKVYQPDGPWILYVAAPTVPWYGNTAALSFAIGMSLLATAMTAAGTFHVVKRDMTAVDAIRTELAEITASHLHRRVPVACNNQEEIKLLAGTVNDTLDRLEGAYKRLRQFTSDASHDLRNPLTAMRAQLEDALMHPHDTDWPKMTGAVLAGVDRLQAIVTDLLTLARLDARAPLDLSATDLGRLVGEELDRHAYRMEIVRNLRQNVFVDCDRLRITRLLVNLLDNAERHASSRITVSVRADGPTATLEVLDDGAGIAPEHRERVFDRFTRLEASRDRDSGGTGLGLAIAREIAEAHQGTLTIQDSERGARFVLRLPVREAPQTSGRSERGTGHAGFFSYPVSP</sequence>
<feature type="region of interest" description="Disordered" evidence="11">
    <location>
        <begin position="463"/>
        <end position="486"/>
    </location>
</feature>
<dbReference type="EMBL" id="FTNI01000017">
    <property type="protein sequence ID" value="SIR84941.1"/>
    <property type="molecule type" value="Genomic_DNA"/>
</dbReference>
<dbReference type="InterPro" id="IPR003660">
    <property type="entry name" value="HAMP_dom"/>
</dbReference>
<evidence type="ECO:0000313" key="16">
    <source>
        <dbReference type="Proteomes" id="UP000186096"/>
    </source>
</evidence>
<evidence type="ECO:0000256" key="2">
    <source>
        <dbReference type="ARBA" id="ARBA00004236"/>
    </source>
</evidence>
<dbReference type="PANTHER" id="PTHR45436:SF5">
    <property type="entry name" value="SENSOR HISTIDINE KINASE TRCS"/>
    <property type="match status" value="1"/>
</dbReference>
<feature type="domain" description="Histidine kinase" evidence="13">
    <location>
        <begin position="256"/>
        <end position="462"/>
    </location>
</feature>
<evidence type="ECO:0000256" key="10">
    <source>
        <dbReference type="ARBA" id="ARBA00023136"/>
    </source>
</evidence>
<dbReference type="Pfam" id="PF02518">
    <property type="entry name" value="HATPase_c"/>
    <property type="match status" value="1"/>
</dbReference>
<dbReference type="AlphaFoldDB" id="A0A1N7EA17"/>
<dbReference type="Gene3D" id="1.10.287.130">
    <property type="match status" value="1"/>
</dbReference>
<keyword evidence="4" id="KW-0597">Phosphoprotein</keyword>
<keyword evidence="16" id="KW-1185">Reference proteome</keyword>
<evidence type="ECO:0000256" key="6">
    <source>
        <dbReference type="ARBA" id="ARBA00022692"/>
    </source>
</evidence>
<dbReference type="InterPro" id="IPR003594">
    <property type="entry name" value="HATPase_dom"/>
</dbReference>
<evidence type="ECO:0000256" key="7">
    <source>
        <dbReference type="ARBA" id="ARBA00022777"/>
    </source>
</evidence>
<dbReference type="Gene3D" id="3.30.565.10">
    <property type="entry name" value="Histidine kinase-like ATPase, C-terminal domain"/>
    <property type="match status" value="1"/>
</dbReference>
<proteinExistence type="predicted"/>
<protein>
    <recommendedName>
        <fullName evidence="3">histidine kinase</fullName>
        <ecNumber evidence="3">2.7.13.3</ecNumber>
    </recommendedName>
</protein>
<feature type="transmembrane region" description="Helical" evidence="12">
    <location>
        <begin position="30"/>
        <end position="52"/>
    </location>
</feature>
<dbReference type="SUPFAM" id="SSF47384">
    <property type="entry name" value="Homodimeric domain of signal transducing histidine kinase"/>
    <property type="match status" value="1"/>
</dbReference>
<keyword evidence="7 15" id="KW-0418">Kinase</keyword>
<dbReference type="InterPro" id="IPR050428">
    <property type="entry name" value="TCS_sensor_his_kinase"/>
</dbReference>
<comment type="subcellular location">
    <subcellularLocation>
        <location evidence="2">Cell membrane</location>
    </subcellularLocation>
</comment>
<evidence type="ECO:0000256" key="5">
    <source>
        <dbReference type="ARBA" id="ARBA00022679"/>
    </source>
</evidence>
<dbReference type="GO" id="GO:0005886">
    <property type="term" value="C:plasma membrane"/>
    <property type="evidence" value="ECO:0007669"/>
    <property type="project" value="UniProtKB-SubCell"/>
</dbReference>
<evidence type="ECO:0000256" key="11">
    <source>
        <dbReference type="SAM" id="MobiDB-lite"/>
    </source>
</evidence>
<evidence type="ECO:0000256" key="12">
    <source>
        <dbReference type="SAM" id="Phobius"/>
    </source>
</evidence>
<dbReference type="SUPFAM" id="SSF55874">
    <property type="entry name" value="ATPase domain of HSP90 chaperone/DNA topoisomerase II/histidine kinase"/>
    <property type="match status" value="1"/>
</dbReference>
<dbReference type="InterPro" id="IPR036097">
    <property type="entry name" value="HisK_dim/P_sf"/>
</dbReference>
<reference evidence="16" key="1">
    <citation type="submission" date="2017-01" db="EMBL/GenBank/DDBJ databases">
        <authorList>
            <person name="Varghese N."/>
            <person name="Submissions S."/>
        </authorList>
    </citation>
    <scope>NUCLEOTIDE SEQUENCE [LARGE SCALE GENOMIC DNA]</scope>
    <source>
        <strain evidence="16">ATCC 12950</strain>
    </source>
</reference>
<evidence type="ECO:0000256" key="4">
    <source>
        <dbReference type="ARBA" id="ARBA00022553"/>
    </source>
</evidence>
<keyword evidence="6 12" id="KW-0812">Transmembrane</keyword>
<organism evidence="15 16">
    <name type="scientific">Microbispora rosea</name>
    <dbReference type="NCBI Taxonomy" id="58117"/>
    <lineage>
        <taxon>Bacteria</taxon>
        <taxon>Bacillati</taxon>
        <taxon>Actinomycetota</taxon>
        <taxon>Actinomycetes</taxon>
        <taxon>Streptosporangiales</taxon>
        <taxon>Streptosporangiaceae</taxon>
        <taxon>Microbispora</taxon>
    </lineage>
</organism>
<evidence type="ECO:0000313" key="15">
    <source>
        <dbReference type="EMBL" id="SIR84941.1"/>
    </source>
</evidence>
<dbReference type="Proteomes" id="UP000186096">
    <property type="component" value="Unassembled WGS sequence"/>
</dbReference>
<feature type="domain" description="HAMP" evidence="14">
    <location>
        <begin position="194"/>
        <end position="248"/>
    </location>
</feature>
<dbReference type="InterPro" id="IPR005467">
    <property type="entry name" value="His_kinase_dom"/>
</dbReference>
<dbReference type="PROSITE" id="PS50885">
    <property type="entry name" value="HAMP"/>
    <property type="match status" value="1"/>
</dbReference>
<dbReference type="PRINTS" id="PR00344">
    <property type="entry name" value="BCTRLSENSOR"/>
</dbReference>
<keyword evidence="9" id="KW-0902">Two-component regulatory system</keyword>
<dbReference type="Pfam" id="PF00512">
    <property type="entry name" value="HisKA"/>
    <property type="match status" value="1"/>
</dbReference>
<evidence type="ECO:0000259" key="14">
    <source>
        <dbReference type="PROSITE" id="PS50885"/>
    </source>
</evidence>
<evidence type="ECO:0000256" key="1">
    <source>
        <dbReference type="ARBA" id="ARBA00000085"/>
    </source>
</evidence>
<dbReference type="InterPro" id="IPR036890">
    <property type="entry name" value="HATPase_C_sf"/>
</dbReference>
<comment type="catalytic activity">
    <reaction evidence="1">
        <text>ATP + protein L-histidine = ADP + protein N-phospho-L-histidine.</text>
        <dbReference type="EC" id="2.7.13.3"/>
    </reaction>
</comment>
<dbReference type="SMART" id="SM00388">
    <property type="entry name" value="HisKA"/>
    <property type="match status" value="1"/>
</dbReference>
<accession>A0A1N7EA17</accession>
<evidence type="ECO:0000256" key="3">
    <source>
        <dbReference type="ARBA" id="ARBA00012438"/>
    </source>
</evidence>
<dbReference type="InterPro" id="IPR004358">
    <property type="entry name" value="Sig_transdc_His_kin-like_C"/>
</dbReference>
<dbReference type="EC" id="2.7.13.3" evidence="3"/>
<dbReference type="CDD" id="cd00082">
    <property type="entry name" value="HisKA"/>
    <property type="match status" value="1"/>
</dbReference>
<evidence type="ECO:0000259" key="13">
    <source>
        <dbReference type="PROSITE" id="PS50109"/>
    </source>
</evidence>
<gene>
    <name evidence="15" type="ORF">SAMN05421833_11733</name>
</gene>
<evidence type="ECO:0000256" key="8">
    <source>
        <dbReference type="ARBA" id="ARBA00022989"/>
    </source>
</evidence>
<dbReference type="PROSITE" id="PS50109">
    <property type="entry name" value="HIS_KIN"/>
    <property type="match status" value="1"/>
</dbReference>
<name>A0A1N7EA17_9ACTN</name>
<dbReference type="CDD" id="cd00075">
    <property type="entry name" value="HATPase"/>
    <property type="match status" value="1"/>
</dbReference>
<dbReference type="STRING" id="58117.SAMN05421833_11733"/>
<keyword evidence="5" id="KW-0808">Transferase</keyword>
<keyword evidence="8 12" id="KW-1133">Transmembrane helix</keyword>
<dbReference type="PANTHER" id="PTHR45436">
    <property type="entry name" value="SENSOR HISTIDINE KINASE YKOH"/>
    <property type="match status" value="1"/>
</dbReference>